<reference evidence="9" key="2">
    <citation type="submission" date="2010-07" db="EMBL/GenBank/DDBJ databases">
        <authorList>
            <consortium name="The Broad Institute Genome Sequencing Platform"/>
            <consortium name="Broad Institute Genome Sequencing Center for Infectious Disease"/>
            <person name="Ma L.-J."/>
            <person name="Dead R."/>
            <person name="Young S."/>
            <person name="Zeng Q."/>
            <person name="Koehrsen M."/>
            <person name="Alvarado L."/>
            <person name="Berlin A."/>
            <person name="Chapman S.B."/>
            <person name="Chen Z."/>
            <person name="Freedman E."/>
            <person name="Gellesch M."/>
            <person name="Goldberg J."/>
            <person name="Griggs A."/>
            <person name="Gujja S."/>
            <person name="Heilman E.R."/>
            <person name="Heiman D."/>
            <person name="Hepburn T."/>
            <person name="Howarth C."/>
            <person name="Jen D."/>
            <person name="Larson L."/>
            <person name="Mehta T."/>
            <person name="Neiman D."/>
            <person name="Pearson M."/>
            <person name="Roberts A."/>
            <person name="Saif S."/>
            <person name="Shea T."/>
            <person name="Shenoy N."/>
            <person name="Sisk P."/>
            <person name="Stolte C."/>
            <person name="Sykes S."/>
            <person name="Walk T."/>
            <person name="White J."/>
            <person name="Yandava C."/>
            <person name="Haas B."/>
            <person name="Nusbaum C."/>
            <person name="Birren B."/>
        </authorList>
    </citation>
    <scope>NUCLEOTIDE SEQUENCE</scope>
    <source>
        <strain evidence="9">R3-111a-1</strain>
    </source>
</reference>
<dbReference type="FunCoup" id="J3PGT4">
    <property type="interactions" value="138"/>
</dbReference>
<feature type="compositionally biased region" description="Basic and acidic residues" evidence="7">
    <location>
        <begin position="30"/>
        <end position="39"/>
    </location>
</feature>
<comment type="function">
    <text evidence="6">Autophagy-specific protein that functions in response to autophagy-inducing signals as a scaffold to recruit other ATG proteins to organize preautophagosomal structure (PAS) formation. Modulates the timing and magnitude of the autophagy response, such as the size of the sequestering vesicles. Plays particularly a role in pexophagy and nucleophagy.</text>
</comment>
<dbReference type="GeneID" id="20353172"/>
<keyword evidence="5" id="KW-0472">Membrane</keyword>
<dbReference type="GO" id="GO:0034727">
    <property type="term" value="P:piecemeal microautophagy of the nucleus"/>
    <property type="evidence" value="ECO:0007669"/>
    <property type="project" value="TreeGrafter"/>
</dbReference>
<dbReference type="InterPro" id="IPR045326">
    <property type="entry name" value="ATG17-like_dom"/>
</dbReference>
<evidence type="ECO:0000313" key="10">
    <source>
        <dbReference type="EnsemblFungi" id="EJT69831"/>
    </source>
</evidence>
<comment type="subcellular location">
    <subcellularLocation>
        <location evidence="6">Cytoplasm</location>
    </subcellularLocation>
    <subcellularLocation>
        <location evidence="6">Preautophagosomal structure membrane</location>
        <topology evidence="6">Peripheral membrane protein</topology>
    </subcellularLocation>
</comment>
<dbReference type="eggNOG" id="ENOG502RYHP">
    <property type="taxonomic scope" value="Eukaryota"/>
</dbReference>
<dbReference type="EMBL" id="GL385403">
    <property type="protein sequence ID" value="EJT69831.1"/>
    <property type="molecule type" value="Genomic_DNA"/>
</dbReference>
<dbReference type="GO" id="GO:0060090">
    <property type="term" value="F:molecular adaptor activity"/>
    <property type="evidence" value="ECO:0007669"/>
    <property type="project" value="TreeGrafter"/>
</dbReference>
<feature type="region of interest" description="Disordered" evidence="7">
    <location>
        <begin position="1"/>
        <end position="40"/>
    </location>
</feature>
<evidence type="ECO:0000256" key="4">
    <source>
        <dbReference type="ARBA" id="ARBA00023006"/>
    </source>
</evidence>
<keyword evidence="4 6" id="KW-0072">Autophagy</keyword>
<name>J3PGT4_GAET3</name>
<reference evidence="11" key="1">
    <citation type="submission" date="2010-07" db="EMBL/GenBank/DDBJ databases">
        <title>The genome sequence of Gaeumannomyces graminis var. tritici strain R3-111a-1.</title>
        <authorList>
            <consortium name="The Broad Institute Genome Sequencing Platform"/>
            <person name="Ma L.-J."/>
            <person name="Dead R."/>
            <person name="Young S."/>
            <person name="Zeng Q."/>
            <person name="Koehrsen M."/>
            <person name="Alvarado L."/>
            <person name="Berlin A."/>
            <person name="Chapman S.B."/>
            <person name="Chen Z."/>
            <person name="Freedman E."/>
            <person name="Gellesch M."/>
            <person name="Goldberg J."/>
            <person name="Griggs A."/>
            <person name="Gujja S."/>
            <person name="Heilman E.R."/>
            <person name="Heiman D."/>
            <person name="Hepburn T."/>
            <person name="Howarth C."/>
            <person name="Jen D."/>
            <person name="Larson L."/>
            <person name="Mehta T."/>
            <person name="Neiman D."/>
            <person name="Pearson M."/>
            <person name="Roberts A."/>
            <person name="Saif S."/>
            <person name="Shea T."/>
            <person name="Shenoy N."/>
            <person name="Sisk P."/>
            <person name="Stolte C."/>
            <person name="Sykes S."/>
            <person name="Walk T."/>
            <person name="White J."/>
            <person name="Yandava C."/>
            <person name="Haas B."/>
            <person name="Nusbaum C."/>
            <person name="Birren B."/>
        </authorList>
    </citation>
    <scope>NUCLEOTIDE SEQUENCE [LARGE SCALE GENOMIC DNA]</scope>
    <source>
        <strain evidence="11">R3-111a-1</strain>
    </source>
</reference>
<dbReference type="VEuPathDB" id="FungiDB:GGTG_12714"/>
<dbReference type="STRING" id="644352.J3PGT4"/>
<dbReference type="Proteomes" id="UP000006039">
    <property type="component" value="Unassembled WGS sequence"/>
</dbReference>
<sequence length="518" mass="57576">MPSSVSAEAAPSPVGSSGALTHRRPASLRSDPDADHHEAPSAVPLERLVEYLMEAKRSLASMHQLVQAGNMVARATDYHERAVKLSADGSFLYWGLASLVQQLDAMKRGFIRTYDNQKKKFDDNIHLLDASVGRLTGILDKLKNTPVDPVFRPEGEESKNLKDFVDEANVHNLINALKDCINELKAAETSFAGDIFRLETDITAVKARMKAVAIPDLSPSPDHLMQLSERSFQMSQTLVSLTQHFDKCVKAVRESEGGMELALRIDAEASQEASYNDGVQLPSLTHRLQPDDHPNPKHDLMSSAELHELVQIVVEDAAEVQPTVREMCETLESMTPILAASREQLETCEGVCTALVEAFYHAESVRRKMASYQAAEREFRERIAAEQDTIDTCESQVTELTHFYEGYINAYGQLKTEYRRRQALDEKIQAILQKAADAVEFYREQDRVARQNVESSFGAFLPRDLWVKMDEPMREFRVILDTKSLDTAAATSPAPTTAPTTAPAGSRDTGDPREPASS</sequence>
<evidence type="ECO:0000256" key="6">
    <source>
        <dbReference type="RuleBase" id="RU368080"/>
    </source>
</evidence>
<dbReference type="EnsemblFungi" id="EJT69831">
    <property type="protein sequence ID" value="EJT69831"/>
    <property type="gene ID" value="GGTG_12714"/>
</dbReference>
<feature type="region of interest" description="Disordered" evidence="7">
    <location>
        <begin position="487"/>
        <end position="518"/>
    </location>
</feature>
<proteinExistence type="inferred from homology"/>
<reference evidence="10" key="5">
    <citation type="submission" date="2018-04" db="UniProtKB">
        <authorList>
            <consortium name="EnsemblFungi"/>
        </authorList>
    </citation>
    <scope>IDENTIFICATION</scope>
    <source>
        <strain evidence="10">R3-111a-1</strain>
    </source>
</reference>
<gene>
    <name evidence="10" type="primary">20353172</name>
    <name evidence="9" type="ORF">GGTG_12714</name>
</gene>
<feature type="compositionally biased region" description="Low complexity" evidence="7">
    <location>
        <begin position="1"/>
        <end position="19"/>
    </location>
</feature>
<feature type="compositionally biased region" description="Basic and acidic residues" evidence="7">
    <location>
        <begin position="508"/>
        <end position="518"/>
    </location>
</feature>
<reference evidence="9" key="3">
    <citation type="submission" date="2010-09" db="EMBL/GenBank/DDBJ databases">
        <title>Annotation of Gaeumannomyces graminis var. tritici R3-111a-1.</title>
        <authorList>
            <consortium name="The Broad Institute Genome Sequencing Platform"/>
            <person name="Ma L.-J."/>
            <person name="Dead R."/>
            <person name="Young S.K."/>
            <person name="Zeng Q."/>
            <person name="Gargeya S."/>
            <person name="Fitzgerald M."/>
            <person name="Haas B."/>
            <person name="Abouelleil A."/>
            <person name="Alvarado L."/>
            <person name="Arachchi H.M."/>
            <person name="Berlin A."/>
            <person name="Brown A."/>
            <person name="Chapman S.B."/>
            <person name="Chen Z."/>
            <person name="Dunbar C."/>
            <person name="Freedman E."/>
            <person name="Gearin G."/>
            <person name="Gellesch M."/>
            <person name="Goldberg J."/>
            <person name="Griggs A."/>
            <person name="Gujja S."/>
            <person name="Heiman D."/>
            <person name="Howarth C."/>
            <person name="Larson L."/>
            <person name="Lui A."/>
            <person name="MacDonald P.J.P."/>
            <person name="Mehta T."/>
            <person name="Montmayeur A."/>
            <person name="Murphy C."/>
            <person name="Neiman D."/>
            <person name="Pearson M."/>
            <person name="Priest M."/>
            <person name="Roberts A."/>
            <person name="Saif S."/>
            <person name="Shea T."/>
            <person name="Shenoy N."/>
            <person name="Sisk P."/>
            <person name="Stolte C."/>
            <person name="Sykes S."/>
            <person name="Yandava C."/>
            <person name="Wortman J."/>
            <person name="Nusbaum C."/>
            <person name="Birren B."/>
        </authorList>
    </citation>
    <scope>NUCLEOTIDE SEQUENCE</scope>
    <source>
        <strain evidence="9">R3-111a-1</strain>
    </source>
</reference>
<dbReference type="AlphaFoldDB" id="J3PGT4"/>
<keyword evidence="11" id="KW-1185">Reference proteome</keyword>
<evidence type="ECO:0000256" key="1">
    <source>
        <dbReference type="ARBA" id="ARBA00006259"/>
    </source>
</evidence>
<feature type="compositionally biased region" description="Low complexity" evidence="7">
    <location>
        <begin position="487"/>
        <end position="504"/>
    </location>
</feature>
<dbReference type="GO" id="GO:0034045">
    <property type="term" value="C:phagophore assembly site membrane"/>
    <property type="evidence" value="ECO:0007669"/>
    <property type="project" value="UniProtKB-SubCell"/>
</dbReference>
<keyword evidence="3 6" id="KW-0963">Cytoplasm</keyword>
<dbReference type="Pfam" id="PF04108">
    <property type="entry name" value="ATG17_like"/>
    <property type="match status" value="1"/>
</dbReference>
<reference evidence="10" key="4">
    <citation type="journal article" date="2015" name="G3 (Bethesda)">
        <title>Genome sequences of three phytopathogenic species of the Magnaporthaceae family of fungi.</title>
        <authorList>
            <person name="Okagaki L.H."/>
            <person name="Nunes C.C."/>
            <person name="Sailsbery J."/>
            <person name="Clay B."/>
            <person name="Brown D."/>
            <person name="John T."/>
            <person name="Oh Y."/>
            <person name="Young N."/>
            <person name="Fitzgerald M."/>
            <person name="Haas B.J."/>
            <person name="Zeng Q."/>
            <person name="Young S."/>
            <person name="Adiconis X."/>
            <person name="Fan L."/>
            <person name="Levin J.Z."/>
            <person name="Mitchell T.K."/>
            <person name="Okubara P.A."/>
            <person name="Farman M.L."/>
            <person name="Kohn L.M."/>
            <person name="Birren B."/>
            <person name="Ma L.-J."/>
            <person name="Dean R.A."/>
        </authorList>
    </citation>
    <scope>NUCLEOTIDE SEQUENCE</scope>
    <source>
        <strain evidence="10">R3-111a-1</strain>
    </source>
</reference>
<dbReference type="GO" id="GO:1990316">
    <property type="term" value="C:Atg1/ULK1 kinase complex"/>
    <property type="evidence" value="ECO:0007669"/>
    <property type="project" value="TreeGrafter"/>
</dbReference>
<evidence type="ECO:0000256" key="7">
    <source>
        <dbReference type="SAM" id="MobiDB-lite"/>
    </source>
</evidence>
<comment type="similarity">
    <text evidence="1 6">Belongs to the ATG17 family.</text>
</comment>
<accession>J3PGT4</accession>
<organism evidence="9">
    <name type="scientific">Gaeumannomyces tritici (strain R3-111a-1)</name>
    <name type="common">Wheat and barley take-all root rot fungus</name>
    <name type="synonym">Gaeumannomyces graminis var. tritici</name>
    <dbReference type="NCBI Taxonomy" id="644352"/>
    <lineage>
        <taxon>Eukaryota</taxon>
        <taxon>Fungi</taxon>
        <taxon>Dikarya</taxon>
        <taxon>Ascomycota</taxon>
        <taxon>Pezizomycotina</taxon>
        <taxon>Sordariomycetes</taxon>
        <taxon>Sordariomycetidae</taxon>
        <taxon>Magnaporthales</taxon>
        <taxon>Magnaporthaceae</taxon>
        <taxon>Gaeumannomyces</taxon>
    </lineage>
</organism>
<evidence type="ECO:0000313" key="9">
    <source>
        <dbReference type="EMBL" id="EJT69831.1"/>
    </source>
</evidence>
<evidence type="ECO:0000313" key="11">
    <source>
        <dbReference type="Proteomes" id="UP000006039"/>
    </source>
</evidence>
<dbReference type="RefSeq" id="XP_009228879.1">
    <property type="nucleotide sequence ID" value="XM_009230615.1"/>
</dbReference>
<protein>
    <recommendedName>
        <fullName evidence="2 6">Autophagy-related protein 17</fullName>
    </recommendedName>
</protein>
<dbReference type="PANTHER" id="PTHR28005:SF1">
    <property type="entry name" value="AUTOPHAGY-RELATED PROTEIN 17"/>
    <property type="match status" value="1"/>
</dbReference>
<evidence type="ECO:0000256" key="3">
    <source>
        <dbReference type="ARBA" id="ARBA00022490"/>
    </source>
</evidence>
<dbReference type="HOGENOM" id="CLU_028356_0_0_1"/>
<dbReference type="GO" id="GO:0030295">
    <property type="term" value="F:protein kinase activator activity"/>
    <property type="evidence" value="ECO:0007669"/>
    <property type="project" value="TreeGrafter"/>
</dbReference>
<evidence type="ECO:0000259" key="8">
    <source>
        <dbReference type="Pfam" id="PF04108"/>
    </source>
</evidence>
<dbReference type="InterPro" id="IPR007240">
    <property type="entry name" value="Atg17"/>
</dbReference>
<evidence type="ECO:0000256" key="5">
    <source>
        <dbReference type="ARBA" id="ARBA00023136"/>
    </source>
</evidence>
<dbReference type="GO" id="GO:0000422">
    <property type="term" value="P:autophagy of mitochondrion"/>
    <property type="evidence" value="ECO:0007669"/>
    <property type="project" value="TreeGrafter"/>
</dbReference>
<dbReference type="PANTHER" id="PTHR28005">
    <property type="entry name" value="AUTOPHAGY-RELATED PROTEIN 17"/>
    <property type="match status" value="1"/>
</dbReference>
<dbReference type="GO" id="GO:0000045">
    <property type="term" value="P:autophagosome assembly"/>
    <property type="evidence" value="ECO:0007669"/>
    <property type="project" value="TreeGrafter"/>
</dbReference>
<evidence type="ECO:0000256" key="2">
    <source>
        <dbReference type="ARBA" id="ARBA00013806"/>
    </source>
</evidence>
<feature type="domain" description="Autophagy protein ATG17-like" evidence="8">
    <location>
        <begin position="58"/>
        <end position="461"/>
    </location>
</feature>
<dbReference type="OrthoDB" id="1937984at2759"/>